<dbReference type="PROSITE" id="PS51233">
    <property type="entry name" value="VWFD"/>
    <property type="match status" value="7"/>
</dbReference>
<dbReference type="SMART" id="SM00179">
    <property type="entry name" value="EGF_CA"/>
    <property type="match status" value="14"/>
</dbReference>
<feature type="domain" description="EGF-like" evidence="16">
    <location>
        <begin position="1"/>
        <end position="27"/>
    </location>
</feature>
<dbReference type="SMART" id="SM00216">
    <property type="entry name" value="VWD"/>
    <property type="match status" value="6"/>
</dbReference>
<dbReference type="InterPro" id="IPR000152">
    <property type="entry name" value="EGF-type_Asp/Asn_hydroxyl_site"/>
</dbReference>
<keyword evidence="13 15" id="KW-1015">Disulfide bond</keyword>
<name>A0A7M7PCE5_STRPU</name>
<dbReference type="GO" id="GO:0030097">
    <property type="term" value="P:hemopoiesis"/>
    <property type="evidence" value="ECO:0007669"/>
    <property type="project" value="UniProtKB-ARBA"/>
</dbReference>
<evidence type="ECO:0000256" key="2">
    <source>
        <dbReference type="ARBA" id="ARBA00022473"/>
    </source>
</evidence>
<dbReference type="FunFam" id="2.10.25.10:FF:000565">
    <property type="entry name" value="Predicted protein"/>
    <property type="match status" value="1"/>
</dbReference>
<feature type="domain" description="EGF-like" evidence="16">
    <location>
        <begin position="704"/>
        <end position="740"/>
    </location>
</feature>
<dbReference type="GO" id="GO:0051093">
    <property type="term" value="P:negative regulation of developmental process"/>
    <property type="evidence" value="ECO:0007669"/>
    <property type="project" value="UniProtKB-ARBA"/>
</dbReference>
<dbReference type="PROSITE" id="PS50853">
    <property type="entry name" value="FN3"/>
    <property type="match status" value="2"/>
</dbReference>
<reference evidence="20" key="1">
    <citation type="submission" date="2015-02" db="EMBL/GenBank/DDBJ databases">
        <title>Genome sequencing for Strongylocentrotus purpuratus.</title>
        <authorList>
            <person name="Murali S."/>
            <person name="Liu Y."/>
            <person name="Vee V."/>
            <person name="English A."/>
            <person name="Wang M."/>
            <person name="Skinner E."/>
            <person name="Han Y."/>
            <person name="Muzny D.M."/>
            <person name="Worley K.C."/>
            <person name="Gibbs R.A."/>
        </authorList>
    </citation>
    <scope>NUCLEOTIDE SEQUENCE</scope>
</reference>
<keyword evidence="3" id="KW-1003">Cell membrane</keyword>
<dbReference type="FunFam" id="2.10.25.10:FF:000246">
    <property type="entry name" value="EGF-like repeat and discoidin I-like domain-containing protein 3"/>
    <property type="match status" value="1"/>
</dbReference>
<feature type="domain" description="EGF-like" evidence="16">
    <location>
        <begin position="29"/>
        <end position="68"/>
    </location>
</feature>
<evidence type="ECO:0000259" key="16">
    <source>
        <dbReference type="PROSITE" id="PS50026"/>
    </source>
</evidence>
<feature type="disulfide bond" evidence="15">
    <location>
        <begin position="1240"/>
        <end position="1249"/>
    </location>
</feature>
<dbReference type="GO" id="GO:0005509">
    <property type="term" value="F:calcium ion binding"/>
    <property type="evidence" value="ECO:0007669"/>
    <property type="project" value="InterPro"/>
</dbReference>
<feature type="domain" description="VWFD" evidence="18">
    <location>
        <begin position="2378"/>
        <end position="2554"/>
    </location>
</feature>
<dbReference type="PANTHER" id="PTHR46160">
    <property type="entry name" value="ALPHA-TECTORIN-RELATED"/>
    <property type="match status" value="1"/>
</dbReference>
<feature type="disulfide bond" evidence="15">
    <location>
        <begin position="1355"/>
        <end position="1364"/>
    </location>
</feature>
<keyword evidence="6" id="KW-0812">Transmembrane</keyword>
<feature type="disulfide bond" evidence="15">
    <location>
        <begin position="730"/>
        <end position="739"/>
    </location>
</feature>
<evidence type="ECO:0000256" key="1">
    <source>
        <dbReference type="ARBA" id="ARBA00004247"/>
    </source>
</evidence>
<feature type="domain" description="Fibronectin type-III" evidence="17">
    <location>
        <begin position="1472"/>
        <end position="1566"/>
    </location>
</feature>
<evidence type="ECO:0000256" key="3">
    <source>
        <dbReference type="ARBA" id="ARBA00022475"/>
    </source>
</evidence>
<evidence type="ECO:0000256" key="7">
    <source>
        <dbReference type="ARBA" id="ARBA00022729"/>
    </source>
</evidence>
<dbReference type="GO" id="GO:0019904">
    <property type="term" value="F:protein domain specific binding"/>
    <property type="evidence" value="ECO:0007669"/>
    <property type="project" value="UniProtKB-ARBA"/>
</dbReference>
<feature type="domain" description="VWFD" evidence="18">
    <location>
        <begin position="3172"/>
        <end position="3215"/>
    </location>
</feature>
<feature type="domain" description="EGF-like" evidence="16">
    <location>
        <begin position="1329"/>
        <end position="1365"/>
    </location>
</feature>
<dbReference type="InterPro" id="IPR052749">
    <property type="entry name" value="Alpha-tectorin"/>
</dbReference>
<dbReference type="Pfam" id="PF08742">
    <property type="entry name" value="C8"/>
    <property type="match status" value="6"/>
</dbReference>
<keyword evidence="14" id="KW-0325">Glycoprotein</keyword>
<keyword evidence="2" id="KW-0217">Developmental protein</keyword>
<dbReference type="CDD" id="cd00063">
    <property type="entry name" value="FN3"/>
    <property type="match status" value="2"/>
</dbReference>
<feature type="disulfide bond" evidence="15">
    <location>
        <begin position="652"/>
        <end position="661"/>
    </location>
</feature>
<keyword evidence="9" id="KW-0221">Differentiation</keyword>
<feature type="domain" description="VWFD" evidence="18">
    <location>
        <begin position="2775"/>
        <end position="2951"/>
    </location>
</feature>
<dbReference type="Pfam" id="PF12661">
    <property type="entry name" value="hEGF"/>
    <property type="match status" value="4"/>
</dbReference>
<keyword evidence="11" id="KW-1133">Transmembrane helix</keyword>
<dbReference type="InterPro" id="IPR036084">
    <property type="entry name" value="Ser_inhib-like_sf"/>
</dbReference>
<dbReference type="FunFam" id="2.10.25.10:FF:000012">
    <property type="entry name" value="Delta-like protein"/>
    <property type="match status" value="1"/>
</dbReference>
<dbReference type="GO" id="GO:0051241">
    <property type="term" value="P:negative regulation of multicellular organismal process"/>
    <property type="evidence" value="ECO:0007669"/>
    <property type="project" value="UniProtKB-ARBA"/>
</dbReference>
<evidence type="ECO:0000256" key="6">
    <source>
        <dbReference type="ARBA" id="ARBA00022692"/>
    </source>
</evidence>
<evidence type="ECO:0000313" key="20">
    <source>
        <dbReference type="Proteomes" id="UP000007110"/>
    </source>
</evidence>
<dbReference type="Pfam" id="PF12714">
    <property type="entry name" value="TILa"/>
    <property type="match status" value="5"/>
</dbReference>
<dbReference type="PROSITE" id="PS50026">
    <property type="entry name" value="EGF_3"/>
    <property type="match status" value="15"/>
</dbReference>
<dbReference type="FunFam" id="2.10.25.10:FF:000472">
    <property type="entry name" value="Uncharacterized protein, isoform A"/>
    <property type="match status" value="1"/>
</dbReference>
<reference evidence="19" key="2">
    <citation type="submission" date="2021-01" db="UniProtKB">
        <authorList>
            <consortium name="EnsemblMetazoa"/>
        </authorList>
    </citation>
    <scope>IDENTIFICATION</scope>
</reference>
<dbReference type="GO" id="GO:0016324">
    <property type="term" value="C:apical plasma membrane"/>
    <property type="evidence" value="ECO:0007669"/>
    <property type="project" value="UniProtKB-SubCell"/>
</dbReference>
<comment type="caution">
    <text evidence="15">Lacks conserved residue(s) required for the propagation of feature annotation.</text>
</comment>
<dbReference type="FunFam" id="2.10.25.10:FF:000143">
    <property type="entry name" value="Protein crumbs 1"/>
    <property type="match status" value="1"/>
</dbReference>
<feature type="disulfide bond" evidence="15">
    <location>
        <begin position="1202"/>
        <end position="1211"/>
    </location>
</feature>
<evidence type="ECO:0000259" key="17">
    <source>
        <dbReference type="PROSITE" id="PS50853"/>
    </source>
</evidence>
<dbReference type="PROSITE" id="PS00022">
    <property type="entry name" value="EGF_1"/>
    <property type="match status" value="14"/>
</dbReference>
<dbReference type="FunFam" id="2.10.25.10:FF:000247">
    <property type="entry name" value="Delta/notch like EGF repeat containing"/>
    <property type="match status" value="1"/>
</dbReference>
<feature type="domain" description="VWFD" evidence="18">
    <location>
        <begin position="744"/>
        <end position="920"/>
    </location>
</feature>
<dbReference type="InterPro" id="IPR003961">
    <property type="entry name" value="FN3_dom"/>
</dbReference>
<dbReference type="PANTHER" id="PTHR46160:SF8">
    <property type="entry name" value="VWFD DOMAIN-CONTAINING PROTEIN"/>
    <property type="match status" value="1"/>
</dbReference>
<keyword evidence="10" id="KW-0106">Calcium</keyword>
<dbReference type="InterPro" id="IPR018097">
    <property type="entry name" value="EGF_Ca-bd_CS"/>
</dbReference>
<dbReference type="GO" id="GO:0080090">
    <property type="term" value="P:regulation of primary metabolic process"/>
    <property type="evidence" value="ECO:0007669"/>
    <property type="project" value="UniProtKB-ARBA"/>
</dbReference>
<dbReference type="PROSITE" id="PS00010">
    <property type="entry name" value="ASX_HYDROXYL"/>
    <property type="match status" value="11"/>
</dbReference>
<dbReference type="GO" id="GO:0048646">
    <property type="term" value="P:anatomical structure formation involved in morphogenesis"/>
    <property type="evidence" value="ECO:0007669"/>
    <property type="project" value="UniProtKB-ARBA"/>
</dbReference>
<dbReference type="RefSeq" id="XP_030847121.1">
    <property type="nucleotide sequence ID" value="XM_030991261.1"/>
</dbReference>
<feature type="domain" description="EGF-like" evidence="16">
    <location>
        <begin position="591"/>
        <end position="626"/>
    </location>
</feature>
<dbReference type="GO" id="GO:0030182">
    <property type="term" value="P:neuron differentiation"/>
    <property type="evidence" value="ECO:0007669"/>
    <property type="project" value="UniProtKB-ARBA"/>
</dbReference>
<evidence type="ECO:0000256" key="8">
    <source>
        <dbReference type="ARBA" id="ARBA00022737"/>
    </source>
</evidence>
<dbReference type="Pfam" id="PF00008">
    <property type="entry name" value="EGF"/>
    <property type="match status" value="7"/>
</dbReference>
<feature type="domain" description="EGF-like" evidence="16">
    <location>
        <begin position="627"/>
        <end position="662"/>
    </location>
</feature>
<dbReference type="InterPro" id="IPR000742">
    <property type="entry name" value="EGF"/>
</dbReference>
<dbReference type="OrthoDB" id="3438930at2759"/>
<dbReference type="SMART" id="SM00832">
    <property type="entry name" value="C8"/>
    <property type="match status" value="6"/>
</dbReference>
<comment type="subcellular location">
    <subcellularLocation>
        <location evidence="1">Apical cell membrane</location>
        <topology evidence="1">Single-pass type I membrane protein</topology>
    </subcellularLocation>
</comment>
<dbReference type="SMART" id="SM00215">
    <property type="entry name" value="VWC_out"/>
    <property type="match status" value="5"/>
</dbReference>
<dbReference type="InterPro" id="IPR009030">
    <property type="entry name" value="Growth_fac_rcpt_cys_sf"/>
</dbReference>
<dbReference type="SMART" id="SM00060">
    <property type="entry name" value="FN3"/>
    <property type="match status" value="2"/>
</dbReference>
<dbReference type="Pfam" id="PF01826">
    <property type="entry name" value="TIL"/>
    <property type="match status" value="6"/>
</dbReference>
<dbReference type="InterPro" id="IPR001007">
    <property type="entry name" value="VWF_dom"/>
</dbReference>
<evidence type="ECO:0000256" key="10">
    <source>
        <dbReference type="ARBA" id="ARBA00022837"/>
    </source>
</evidence>
<dbReference type="CDD" id="cd00054">
    <property type="entry name" value="EGF_CA"/>
    <property type="match status" value="10"/>
</dbReference>
<feature type="disulfide bond" evidence="15">
    <location>
        <begin position="174"/>
        <end position="183"/>
    </location>
</feature>
<dbReference type="Pfam" id="PF00094">
    <property type="entry name" value="VWD"/>
    <property type="match status" value="7"/>
</dbReference>
<evidence type="ECO:0000256" key="14">
    <source>
        <dbReference type="ARBA" id="ARBA00023180"/>
    </source>
</evidence>
<feature type="disulfide bond" evidence="15">
    <location>
        <begin position="17"/>
        <end position="26"/>
    </location>
</feature>
<dbReference type="SUPFAM" id="SSF57196">
    <property type="entry name" value="EGF/Laminin"/>
    <property type="match status" value="11"/>
</dbReference>
<evidence type="ECO:0000313" key="19">
    <source>
        <dbReference type="EnsemblMetazoa" id="XP_030847121"/>
    </source>
</evidence>
<accession>A0A7M7PCE5</accession>
<dbReference type="EnsemblMetazoa" id="XM_030991261">
    <property type="protein sequence ID" value="XP_030847121"/>
    <property type="gene ID" value="LOC105438750"/>
</dbReference>
<evidence type="ECO:0000256" key="15">
    <source>
        <dbReference type="PROSITE-ProRule" id="PRU00076"/>
    </source>
</evidence>
<evidence type="ECO:0000256" key="4">
    <source>
        <dbReference type="ARBA" id="ARBA00022536"/>
    </source>
</evidence>
<dbReference type="Proteomes" id="UP000007110">
    <property type="component" value="Unassembled WGS sequence"/>
</dbReference>
<dbReference type="GO" id="GO:0048592">
    <property type="term" value="P:eye morphogenesis"/>
    <property type="evidence" value="ECO:0007669"/>
    <property type="project" value="UniProtKB-ARBA"/>
</dbReference>
<feature type="disulfide bond" evidence="15">
    <location>
        <begin position="33"/>
        <end position="43"/>
    </location>
</feature>
<evidence type="ECO:0000256" key="11">
    <source>
        <dbReference type="ARBA" id="ARBA00022989"/>
    </source>
</evidence>
<protein>
    <submittedName>
        <fullName evidence="19">Uncharacterized protein</fullName>
    </submittedName>
</protein>
<feature type="domain" description="EGF-like" evidence="16">
    <location>
        <begin position="148"/>
        <end position="184"/>
    </location>
</feature>
<feature type="domain" description="EGF-like" evidence="16">
    <location>
        <begin position="1214"/>
        <end position="1250"/>
    </location>
</feature>
<keyword evidence="8" id="KW-0677">Repeat</keyword>
<feature type="disulfide bond" evidence="15">
    <location>
        <begin position="692"/>
        <end position="701"/>
    </location>
</feature>
<evidence type="ECO:0000256" key="13">
    <source>
        <dbReference type="ARBA" id="ARBA00023157"/>
    </source>
</evidence>
<dbReference type="InterPro" id="IPR025615">
    <property type="entry name" value="TILa_dom"/>
</dbReference>
<dbReference type="SUPFAM" id="SSF49265">
    <property type="entry name" value="Fibronectin type III"/>
    <property type="match status" value="1"/>
</dbReference>
<dbReference type="Gene3D" id="2.10.25.10">
    <property type="entry name" value="Laminin"/>
    <property type="match status" value="23"/>
</dbReference>
<feature type="domain" description="EGF-like" evidence="16">
    <location>
        <begin position="664"/>
        <end position="702"/>
    </location>
</feature>
<keyword evidence="12" id="KW-0472">Membrane</keyword>
<feature type="disulfide bond" evidence="15">
    <location>
        <begin position="1144"/>
        <end position="1154"/>
    </location>
</feature>
<dbReference type="SUPFAM" id="SSF57184">
    <property type="entry name" value="Growth factor receptor domain"/>
    <property type="match status" value="1"/>
</dbReference>
<dbReference type="InterPro" id="IPR002919">
    <property type="entry name" value="TIL_dom"/>
</dbReference>
<keyword evidence="5" id="KW-0597">Phosphoprotein</keyword>
<evidence type="ECO:0000256" key="9">
    <source>
        <dbReference type="ARBA" id="ARBA00022782"/>
    </source>
</evidence>
<feature type="disulfide bond" evidence="15">
    <location>
        <begin position="136"/>
        <end position="145"/>
    </location>
</feature>
<organism evidence="19 20">
    <name type="scientific">Strongylocentrotus purpuratus</name>
    <name type="common">Purple sea urchin</name>
    <dbReference type="NCBI Taxonomy" id="7668"/>
    <lineage>
        <taxon>Eukaryota</taxon>
        <taxon>Metazoa</taxon>
        <taxon>Echinodermata</taxon>
        <taxon>Eleutherozoa</taxon>
        <taxon>Echinozoa</taxon>
        <taxon>Echinoidea</taxon>
        <taxon>Euechinoidea</taxon>
        <taxon>Echinacea</taxon>
        <taxon>Camarodonta</taxon>
        <taxon>Echinidea</taxon>
        <taxon>Strongylocentrotidae</taxon>
        <taxon>Strongylocentrotus</taxon>
    </lineage>
</organism>
<dbReference type="GO" id="GO:0048863">
    <property type="term" value="P:stem cell differentiation"/>
    <property type="evidence" value="ECO:0007669"/>
    <property type="project" value="UniProtKB-ARBA"/>
</dbReference>
<dbReference type="OMA" id="CINRMCA"/>
<evidence type="ECO:0000256" key="5">
    <source>
        <dbReference type="ARBA" id="ARBA00022553"/>
    </source>
</evidence>
<keyword evidence="20" id="KW-1185">Reference proteome</keyword>
<feature type="domain" description="EGF-like" evidence="16">
    <location>
        <begin position="70"/>
        <end position="108"/>
    </location>
</feature>
<feature type="disulfide bond" evidence="15">
    <location>
        <begin position="1317"/>
        <end position="1326"/>
    </location>
</feature>
<dbReference type="InterPro" id="IPR001881">
    <property type="entry name" value="EGF-like_Ca-bd_dom"/>
</dbReference>
<dbReference type="FunFam" id="2.10.25.10:FF:000122">
    <property type="entry name" value="Protein crumbs homolog 2"/>
    <property type="match status" value="2"/>
</dbReference>
<evidence type="ECO:0000259" key="18">
    <source>
        <dbReference type="PROSITE" id="PS51233"/>
    </source>
</evidence>
<dbReference type="CDD" id="cd19941">
    <property type="entry name" value="TIL"/>
    <property type="match status" value="6"/>
</dbReference>
<feature type="domain" description="EGF-like" evidence="16">
    <location>
        <begin position="1290"/>
        <end position="1327"/>
    </location>
</feature>
<dbReference type="PROSITE" id="PS01186">
    <property type="entry name" value="EGF_2"/>
    <property type="match status" value="11"/>
</dbReference>
<dbReference type="FunFam" id="2.10.25.10:FF:000006">
    <property type="entry name" value="Versican core protein-like isoform 1"/>
    <property type="match status" value="1"/>
</dbReference>
<feature type="domain" description="Fibronectin type-III" evidence="17">
    <location>
        <begin position="1369"/>
        <end position="1458"/>
    </location>
</feature>
<feature type="disulfide bond" evidence="15">
    <location>
        <begin position="595"/>
        <end position="605"/>
    </location>
</feature>
<dbReference type="GO" id="GO:0035282">
    <property type="term" value="P:segmentation"/>
    <property type="evidence" value="ECO:0007669"/>
    <property type="project" value="UniProtKB-ARBA"/>
</dbReference>
<dbReference type="GeneID" id="105438750"/>
<dbReference type="SMART" id="SM00181">
    <property type="entry name" value="EGF"/>
    <property type="match status" value="24"/>
</dbReference>
<dbReference type="InParanoid" id="A0A7M7PCE5"/>
<dbReference type="InterPro" id="IPR014853">
    <property type="entry name" value="VWF/SSPO/ZAN-like_Cys-rich_dom"/>
</dbReference>
<sequence length="3215" mass="354313">MNNATCANLFNQFFCDCPQGFDGETCQNETGPCRNKPCVNGLCTDQFGGGEAFYTCECYPGWEGDNCETDINECIVLGFPCQNGAECNNLENAYSCNCSSGWTGFNCTEDFNECLSIPCENGATCMNLRDSFNCTCPTQWTGTQCEIEKNACIDTPCLNGGTCNNYYDYYTCTCPAHFLGANCQDASSICYATGDPHYLTFDDVWHDFQGDCEYTLVQECRDGMDSPFRVDVRNIGKEENVYGSYTYEVTVQVFEVEITLKQGREVFVNGRRVTLPVEPISGLTVSHSGFYVEVSADVQSDGQNVYLFVKWDGQRTAEVRLPFAQYQNATCGLCGNFNGNLMDEFIMPDGQLTTDVQEFGNSWTVNPGTCIPLVPGDNLCNETSDAYNQASLACQIIRDAAGPFERCFDTLGPAPFYDACVFDGCIVPASQLNETTCHLIELYAQACLDREAVIEDWRNDSFCPVSCPAGQAYGWCTDACPSSCYDVVQGVSPMCDRPCVEGCQCPDGLVFDGFDCVDMGSCGCYVDGIYYSIGDSVYTPGCFSKRICSGNNVVDISAQTCSEFATCRIDNGEHGCHCSAGYTGDGITCADVNECASSPCINGACVNDLNFYACNCDPGWSGYNCDAACMENPCENGGSCMEINATSLECQCPFPFNGTFCEINNYPCQMDPNPCQNGATCTSFGLQYICSCVYGFQGSNCEEEVNPCRDVPCLNGGTCTNLIETYTCTCGGSFMGRNCEIEYGICYTSGDPHYKTFDDLRHNFQGSCSYIFTQDCSSPDPLFKVIVSNMKRSQTAAVSYTYDVTISLNQTEILLGPSLGVNVDGVVVNLPSERPGIRISVSGIYVQVVSDVGLYVRWDGDSRVEVKVTSAFKNNTCGLCGNYNGIGTQEDEFLTPTGNLVSNEAAFGNSWEAYNDPDCVPQGDETNPCLSATESVVLGAQSKCDIIQSAAGLTECFAVLDPTPYFRDCVYDVCASPDDDDTALCNAMASYTQACRYFYVDVPSWRNETLCPLTCPSNSTYGSCVSACPRTCWDYQDPDHTCHDLCVEGCACDEGFVLEDLQCVPENQCGCVTDGFYLTVGSILLTPDCTEYCECNAGGSINCTQVSCDPNASCGVVNGETRCICNAGYDTVGYGFTCLDIDECASSPCANGTCIDEVNGYTCDCTPGWIGQLCGQQDDCYSKPCQNGATCKDGMDMFTCICAPGWTDEVCGTDINECADAPCDHDGVCIDKLAAYECNCTLGWAGENCEIAIDECGSDPCLNGGECFDFVGYFRCSCPTNYAGDRCEIDLSPCAETPCQNGATCVGLSEDVYSCHCVPGYVGGNCELDVDECFNDPCLNGGTCNDLVNMYQCECAIGFAGVNCEEDDRPQLEIVRIWSNAITIYWTVLIEVESFRVEYRKVNDSEWFISDTLNGGRRLYSLLGLESETGYELLLVMKRAAGGSIATTVPVTVVTCQRGFSGENCSQDATDLPFNIQIQTARTNSLTVTWNSDFTPPSNNRIQLQYRPYGTTTWIPGPRVTAVSQGIADIPSLRGNEYYEVRIYVGDLDLQLFNYSLVNRFYTCEPNRVGPNCENEYQICTVWGDPHYITFDGASYNYQGDCEYTLVTDDCVASENPSSLPGFHLWSDNVKRLPSDRVAYLREIGLEVDGTVFTVGRDHVLRIDGINVTPPKRSGQVFIFYTGAHTIITTDFGLRVQYDGGYRAEITLPDTYKNITCGLCGTYDDLQDNEYTKKNGLVVTSAREFANSWTVSDCEIPVEDEIPCSDDATRTKAEELCNILNDVNGVLGPCFNVLDPVVYYDACVYDLCVTLPEDDLVCADIDAYASACRQAGGVLAGNWRAELTQCGLTCPVNSTLHSCASGCQPACSDNNIQSDCPVSCIETCVCDEGLVLDSDRCVESQDCGCLDENAEYRSLNETWTTDDCRRKCNCTGSGSVQCSSSSVSCGPNEECAIKRGVRDCYCLEDYSRDDNQECIREPGHCIVRGDPHYETFDHHRYNFQGDCEYTLIRPCNKEENSSLVDFHLWSNNLKNNPSDRVSYMRGFTLEYNGTLFSVESGNEVYVNGRRLSGSLFSYGSDVRIQWDNQYTFLVTSFGLQVVYDGKHTADIDLSYDYWTKTCGLCGTFDGDDSNEYRRLDGSQTPYMTVFIQDWVINPSSCNGESPEPPVCEGETYEEALDLCYIFSYPDSPLSGCFDFVSPRDLYEDCVYDSCALGPGFDVCDYIQEYALICMDEGIDLGEWRSEVPECAITCTGGKVYQTGASACQPTCGFQNSGPCTRPSYDRCVCPEGLVEDGDRCVDPNECGCNFFYGGENIHMESGSEWISDTCDRRCTCTGITLTCTDIECGEFEECVIKGGVRDCFCFNRFTRNEEDICVRAPGVCTVWGDPHYVTFDNGNHNFQGDCEYTLVRPCTDRMDLVDFHLWGDNVKNNPSERVSYLRKIVLEVNGTSIAITRNREILVNGARRIAPVRLNNGIMIRSDSSYSTIETNFGLNVRYDGSETANIEVSYDYWNATCGLCGTFDDDSTNEFRLQDGSLTPYENVFGNNWVLDAYECETGIERPVDRCEEDSAIKTLVEDICYVFINPEGPLGDCLDFVNEDAYYDACIYDLCYTDPGNDIICGALQEYVQQCREANGIIGNWREGVLQCPFECPSDKTYQSCGSACQPSCAEPEADLNCTLPCHETCSCPEGQLDDGGRCVEPENCGCTLPDGSYISAGMMWINDDCSQSCSCTGGVAECVPYGCRDYQECRLKGNVRDCYCIDKFTYDGEQCVRAPGVCTVWGDPHYVTFDNVNYNFQGDCEYTLVRPCTDRTDLVDFHLWGDNVKNKPSEGVSYLRKIVLEVNGTSIAITRNREILVNGARRIAPIRMNNGIMIRSDSSYSTIETNFGLNVRYDGSETANIEVSYNYWNATCGLCGTFDDDKTNEFRLQDGSLTPYENVFGNNWVLDAYECETGIERPVDRCEEDSAIKTLVEDICYVFINPEGPLGDCLEFVNEDAYYDACIYDLCYTDPGNDIICGALQEYVQQCREANGIIGNWREGVLQCPFECPSDKTYQPCGSACQPSCAEPEAELNCTLPCHETCSCPEGQLDDGGQCVEPENCGCTLPDGSYISAGMMWINDDCSQSCSCTGGVAECVAYGCREYQECRLKGNVRDCYCLDKFTYDGEQCVREPGTCTIWGDPHYITFDNVKYDFQGDCEYTLVRPCSNQPGMVDFHI</sequence>
<dbReference type="GO" id="GO:0009952">
    <property type="term" value="P:anterior/posterior pattern specification"/>
    <property type="evidence" value="ECO:0007669"/>
    <property type="project" value="UniProtKB-ARBA"/>
</dbReference>
<dbReference type="InterPro" id="IPR013783">
    <property type="entry name" value="Ig-like_fold"/>
</dbReference>
<feature type="disulfide bond" evidence="15">
    <location>
        <begin position="98"/>
        <end position="107"/>
    </location>
</feature>
<evidence type="ECO:0000256" key="12">
    <source>
        <dbReference type="ARBA" id="ARBA00023136"/>
    </source>
</evidence>
<proteinExistence type="predicted"/>
<feature type="domain" description="EGF-like" evidence="16">
    <location>
        <begin position="1140"/>
        <end position="1175"/>
    </location>
</feature>
<feature type="disulfide bond" evidence="15">
    <location>
        <begin position="616"/>
        <end position="625"/>
    </location>
</feature>
<dbReference type="GO" id="GO:0008593">
    <property type="term" value="P:regulation of Notch signaling pathway"/>
    <property type="evidence" value="ECO:0007669"/>
    <property type="project" value="UniProtKB-ARBA"/>
</dbReference>
<dbReference type="SUPFAM" id="SSF57567">
    <property type="entry name" value="Serine protease inhibitors"/>
    <property type="match status" value="6"/>
</dbReference>
<feature type="domain" description="VWFD" evidence="18">
    <location>
        <begin position="188"/>
        <end position="371"/>
    </location>
</feature>
<dbReference type="PROSITE" id="PS01187">
    <property type="entry name" value="EGF_CA"/>
    <property type="match status" value="4"/>
</dbReference>
<dbReference type="GO" id="GO:0060255">
    <property type="term" value="P:regulation of macromolecule metabolic process"/>
    <property type="evidence" value="ECO:0007669"/>
    <property type="project" value="UniProtKB-ARBA"/>
</dbReference>
<feature type="domain" description="EGF-like" evidence="16">
    <location>
        <begin position="1176"/>
        <end position="1212"/>
    </location>
</feature>
<dbReference type="FunFam" id="2.10.25.10:FF:000279">
    <property type="entry name" value="Neurogenic locus notch 1"/>
    <property type="match status" value="1"/>
</dbReference>
<feature type="domain" description="VWFD" evidence="18">
    <location>
        <begin position="1979"/>
        <end position="2158"/>
    </location>
</feature>
<dbReference type="InterPro" id="IPR036116">
    <property type="entry name" value="FN3_sf"/>
</dbReference>
<keyword evidence="4 15" id="KW-0245">EGF-like domain</keyword>
<dbReference type="GO" id="GO:0009967">
    <property type="term" value="P:positive regulation of signal transduction"/>
    <property type="evidence" value="ECO:0007669"/>
    <property type="project" value="UniProtKB-ARBA"/>
</dbReference>
<dbReference type="GO" id="GO:0120025">
    <property type="term" value="C:plasma membrane bounded cell projection"/>
    <property type="evidence" value="ECO:0007669"/>
    <property type="project" value="UniProtKB-ARBA"/>
</dbReference>
<feature type="domain" description="VWFD" evidence="18">
    <location>
        <begin position="1578"/>
        <end position="1765"/>
    </location>
</feature>
<feature type="disulfide bond" evidence="15">
    <location>
        <begin position="1165"/>
        <end position="1174"/>
    </location>
</feature>
<feature type="domain" description="EGF-like" evidence="16">
    <location>
        <begin position="110"/>
        <end position="146"/>
    </location>
</feature>
<dbReference type="Gene3D" id="2.60.40.10">
    <property type="entry name" value="Immunoglobulins"/>
    <property type="match status" value="1"/>
</dbReference>
<feature type="disulfide bond" evidence="15">
    <location>
        <begin position="58"/>
        <end position="67"/>
    </location>
</feature>
<feature type="domain" description="EGF-like" evidence="16">
    <location>
        <begin position="1252"/>
        <end position="1288"/>
    </location>
</feature>
<dbReference type="KEGG" id="spu:105438750"/>
<dbReference type="FunFam" id="2.10.25.10:FF:000055">
    <property type="entry name" value="alpha-tectorin isoform X1"/>
    <property type="match status" value="1"/>
</dbReference>
<keyword evidence="7" id="KW-0732">Signal</keyword>
<dbReference type="InterPro" id="IPR001846">
    <property type="entry name" value="VWF_type-D"/>
</dbReference>
<feature type="disulfide bond" evidence="15">
    <location>
        <begin position="1278"/>
        <end position="1287"/>
    </location>
</feature>
<dbReference type="InterPro" id="IPR013032">
    <property type="entry name" value="EGF-like_CS"/>
</dbReference>